<comment type="caution">
    <text evidence="2">The sequence shown here is derived from an EMBL/GenBank/DDBJ whole genome shotgun (WGS) entry which is preliminary data.</text>
</comment>
<gene>
    <name evidence="2" type="ORF">MEDL_27406</name>
</gene>
<organism evidence="2 3">
    <name type="scientific">Mytilus edulis</name>
    <name type="common">Blue mussel</name>
    <dbReference type="NCBI Taxonomy" id="6550"/>
    <lineage>
        <taxon>Eukaryota</taxon>
        <taxon>Metazoa</taxon>
        <taxon>Spiralia</taxon>
        <taxon>Lophotrochozoa</taxon>
        <taxon>Mollusca</taxon>
        <taxon>Bivalvia</taxon>
        <taxon>Autobranchia</taxon>
        <taxon>Pteriomorphia</taxon>
        <taxon>Mytilida</taxon>
        <taxon>Mytiloidea</taxon>
        <taxon>Mytilidae</taxon>
        <taxon>Mytilinae</taxon>
        <taxon>Mytilus</taxon>
    </lineage>
</organism>
<protein>
    <submittedName>
        <fullName evidence="2">Uncharacterized protein</fullName>
    </submittedName>
</protein>
<name>A0A8S3S547_MYTED</name>
<dbReference type="EMBL" id="CAJPWZ010001355">
    <property type="protein sequence ID" value="CAG2213503.1"/>
    <property type="molecule type" value="Genomic_DNA"/>
</dbReference>
<evidence type="ECO:0000313" key="3">
    <source>
        <dbReference type="Proteomes" id="UP000683360"/>
    </source>
</evidence>
<evidence type="ECO:0000313" key="2">
    <source>
        <dbReference type="EMBL" id="CAG2213503.1"/>
    </source>
</evidence>
<reference evidence="2" key="1">
    <citation type="submission" date="2021-03" db="EMBL/GenBank/DDBJ databases">
        <authorList>
            <person name="Bekaert M."/>
        </authorList>
    </citation>
    <scope>NUCLEOTIDE SEQUENCE</scope>
</reference>
<feature type="region of interest" description="Disordered" evidence="1">
    <location>
        <begin position="166"/>
        <end position="201"/>
    </location>
</feature>
<accession>A0A8S3S547</accession>
<dbReference type="Proteomes" id="UP000683360">
    <property type="component" value="Unassembled WGS sequence"/>
</dbReference>
<sequence length="201" mass="23757">MSVKRSKWAIISLINLEDLRAFDKTTIIGWTKVSTRRGYGNKNTRFHQQRAWHIQHFILWKCPSIRKKDRNGIRPIVARFTSRRDLEYVLKCAYRLKGTDYGIKEQFPKEIELKRKELYPILKQAKKDNNKAVLVRDRLYINGELYKPQPNISNTQGREFRDSLIDRPTNSQIPVNSGPPVPPRPYKRSRINSDEIENTHL</sequence>
<proteinExistence type="predicted"/>
<keyword evidence="3" id="KW-1185">Reference proteome</keyword>
<dbReference type="OrthoDB" id="5971988at2759"/>
<evidence type="ECO:0000256" key="1">
    <source>
        <dbReference type="SAM" id="MobiDB-lite"/>
    </source>
</evidence>
<dbReference type="AlphaFoldDB" id="A0A8S3S547"/>
<feature type="compositionally biased region" description="Basic and acidic residues" evidence="1">
    <location>
        <begin position="191"/>
        <end position="201"/>
    </location>
</feature>